<gene>
    <name evidence="2" type="ORF">E5347_10240</name>
</gene>
<dbReference type="OrthoDB" id="275901at2"/>
<accession>A0A4S2DIW0</accession>
<dbReference type="Proteomes" id="UP000306888">
    <property type="component" value="Unassembled WGS sequence"/>
</dbReference>
<feature type="domain" description="N-acetyltransferase" evidence="1">
    <location>
        <begin position="10"/>
        <end position="177"/>
    </location>
</feature>
<name>A0A4S2DIW0_9CLOT</name>
<evidence type="ECO:0000313" key="2">
    <source>
        <dbReference type="EMBL" id="TGY42107.1"/>
    </source>
</evidence>
<keyword evidence="3" id="KW-1185">Reference proteome</keyword>
<dbReference type="InterPro" id="IPR051531">
    <property type="entry name" value="N-acetyltransferase"/>
</dbReference>
<dbReference type="Pfam" id="PF13302">
    <property type="entry name" value="Acetyltransf_3"/>
    <property type="match status" value="1"/>
</dbReference>
<dbReference type="Gene3D" id="3.40.630.30">
    <property type="match status" value="1"/>
</dbReference>
<dbReference type="RefSeq" id="WP_136007044.1">
    <property type="nucleotide sequence ID" value="NZ_SRYR01000004.1"/>
</dbReference>
<keyword evidence="2" id="KW-0808">Transferase</keyword>
<reference evidence="2 3" key="1">
    <citation type="submission" date="2019-04" db="EMBL/GenBank/DDBJ databases">
        <title>Microbes associate with the intestines of laboratory mice.</title>
        <authorList>
            <person name="Navarre W."/>
            <person name="Wong E."/>
            <person name="Huang K."/>
            <person name="Tropini C."/>
            <person name="Ng K."/>
            <person name="Yu B."/>
        </authorList>
    </citation>
    <scope>NUCLEOTIDE SEQUENCE [LARGE SCALE GENOMIC DNA]</scope>
    <source>
        <strain evidence="2 3">NM50_B9-20</strain>
    </source>
</reference>
<dbReference type="InterPro" id="IPR016181">
    <property type="entry name" value="Acyl_CoA_acyltransferase"/>
</dbReference>
<dbReference type="EMBL" id="SRYR01000004">
    <property type="protein sequence ID" value="TGY42107.1"/>
    <property type="molecule type" value="Genomic_DNA"/>
</dbReference>
<proteinExistence type="predicted"/>
<dbReference type="AlphaFoldDB" id="A0A4S2DIW0"/>
<dbReference type="InterPro" id="IPR000182">
    <property type="entry name" value="GNAT_dom"/>
</dbReference>
<organism evidence="2 3">
    <name type="scientific">Clostridium sartagoforme</name>
    <dbReference type="NCBI Taxonomy" id="84031"/>
    <lineage>
        <taxon>Bacteria</taxon>
        <taxon>Bacillati</taxon>
        <taxon>Bacillota</taxon>
        <taxon>Clostridia</taxon>
        <taxon>Eubacteriales</taxon>
        <taxon>Clostridiaceae</taxon>
        <taxon>Clostridium</taxon>
    </lineage>
</organism>
<comment type="caution">
    <text evidence="2">The sequence shown here is derived from an EMBL/GenBank/DDBJ whole genome shotgun (WGS) entry which is preliminary data.</text>
</comment>
<dbReference type="SUPFAM" id="SSF55729">
    <property type="entry name" value="Acyl-CoA N-acyltransferases (Nat)"/>
    <property type="match status" value="1"/>
</dbReference>
<protein>
    <submittedName>
        <fullName evidence="2">N-acetyltransferase</fullName>
    </submittedName>
</protein>
<dbReference type="PROSITE" id="PS51186">
    <property type="entry name" value="GNAT"/>
    <property type="match status" value="1"/>
</dbReference>
<dbReference type="PANTHER" id="PTHR43792:SF1">
    <property type="entry name" value="N-ACETYLTRANSFERASE DOMAIN-CONTAINING PROTEIN"/>
    <property type="match status" value="1"/>
</dbReference>
<evidence type="ECO:0000313" key="3">
    <source>
        <dbReference type="Proteomes" id="UP000306888"/>
    </source>
</evidence>
<dbReference type="GO" id="GO:0016747">
    <property type="term" value="F:acyltransferase activity, transferring groups other than amino-acyl groups"/>
    <property type="evidence" value="ECO:0007669"/>
    <property type="project" value="InterPro"/>
</dbReference>
<sequence length="177" mass="20927">MEVRIETKDLILRKVEIKDKEVLHKIRNEDHILKWMPDWKSTEERTEEWIVALTNFYDKQKPGDLWCQLVIERKVDGAVMGIIALQSKEEVNNETEIAYFISEKYTGKGYMKQAAEAILDWGINYINLPFVMAIVEVDNYPSQKVVEGIGFKKIDSRMILNSGEISEKPFYYYRYYK</sequence>
<dbReference type="PANTHER" id="PTHR43792">
    <property type="entry name" value="GNAT FAMILY, PUTATIVE (AFU_ORTHOLOGUE AFUA_3G00765)-RELATED-RELATED"/>
    <property type="match status" value="1"/>
</dbReference>
<evidence type="ECO:0000259" key="1">
    <source>
        <dbReference type="PROSITE" id="PS51186"/>
    </source>
</evidence>